<evidence type="ECO:0000313" key="2">
    <source>
        <dbReference type="Proteomes" id="UP001465976"/>
    </source>
</evidence>
<gene>
    <name evidence="1" type="ORF">V5O48_015644</name>
</gene>
<accession>A0ABR3EU04</accession>
<dbReference type="EMBL" id="JBAHYK010001919">
    <property type="protein sequence ID" value="KAL0566371.1"/>
    <property type="molecule type" value="Genomic_DNA"/>
</dbReference>
<sequence length="520" mass="58435">MSIVLDKTLDVLRVAITLALKLEASSRLPESSSAMTQIRAHWGSSLDPWLQFVIRDLVLCEDGPSTPKGVDILELTHSVVPAFLLGIFSETPHILKTLQPLITQAWFRVIDNHHRSWGLWSRLSGGLGEMQQRVILLSEPYSEDKFLGLVFVTFLSKSAHQVKTMDIEQLYDLRSFMICHNPHLTSFSGSTSPMYHPEAQGAVAQALCLVLSTLVKRRSVSHGLEKSEAIYDLLSATLGYVAYHLVREPRMVAAILQAGIVKSLLKLQHPSAAEPRLEEIEQENFVHPGADGVELSSTRKIRAMLGDIKGENAGATGVTTTSKGKGLTIMLLSRRDVRALSRNMERQNLDEHGIFSVRAVLPLYIVLQIVEQWTAGKDFVNTKHEVKFFLDWLHSQLSRIVNSVMAQFRSYIAALPENVSGNKRLIREGLKNPVLFIDIRSHPGMITSQLVQVFEPNDLNVELETMFGPYWRVQGDTFLNEWKDPRRGAETVWIIAFLPKTGWYPAITKASFPFPFAYDL</sequence>
<dbReference type="Proteomes" id="UP001465976">
    <property type="component" value="Unassembled WGS sequence"/>
</dbReference>
<protein>
    <submittedName>
        <fullName evidence="1">Uncharacterized protein</fullName>
    </submittedName>
</protein>
<keyword evidence="2" id="KW-1185">Reference proteome</keyword>
<evidence type="ECO:0000313" key="1">
    <source>
        <dbReference type="EMBL" id="KAL0566371.1"/>
    </source>
</evidence>
<organism evidence="1 2">
    <name type="scientific">Marasmius crinis-equi</name>
    <dbReference type="NCBI Taxonomy" id="585013"/>
    <lineage>
        <taxon>Eukaryota</taxon>
        <taxon>Fungi</taxon>
        <taxon>Dikarya</taxon>
        <taxon>Basidiomycota</taxon>
        <taxon>Agaricomycotina</taxon>
        <taxon>Agaricomycetes</taxon>
        <taxon>Agaricomycetidae</taxon>
        <taxon>Agaricales</taxon>
        <taxon>Marasmiineae</taxon>
        <taxon>Marasmiaceae</taxon>
        <taxon>Marasmius</taxon>
    </lineage>
</organism>
<comment type="caution">
    <text evidence="1">The sequence shown here is derived from an EMBL/GenBank/DDBJ whole genome shotgun (WGS) entry which is preliminary data.</text>
</comment>
<reference evidence="1 2" key="1">
    <citation type="submission" date="2024-02" db="EMBL/GenBank/DDBJ databases">
        <title>A draft genome for the cacao thread blight pathogen Marasmius crinis-equi.</title>
        <authorList>
            <person name="Cohen S.P."/>
            <person name="Baruah I.K."/>
            <person name="Amoako-Attah I."/>
            <person name="Bukari Y."/>
            <person name="Meinhardt L.W."/>
            <person name="Bailey B.A."/>
        </authorList>
    </citation>
    <scope>NUCLEOTIDE SEQUENCE [LARGE SCALE GENOMIC DNA]</scope>
    <source>
        <strain evidence="1 2">GH-76</strain>
    </source>
</reference>
<name>A0ABR3EU04_9AGAR</name>
<proteinExistence type="predicted"/>